<dbReference type="PROSITE" id="PS01125">
    <property type="entry name" value="ROK"/>
    <property type="match status" value="1"/>
</dbReference>
<evidence type="ECO:0000256" key="1">
    <source>
        <dbReference type="ARBA" id="ARBA00006479"/>
    </source>
</evidence>
<evidence type="ECO:0000313" key="2">
    <source>
        <dbReference type="EMBL" id="EPR10345.1"/>
    </source>
</evidence>
<reference evidence="2 3" key="1">
    <citation type="journal article" date="2013" name="Genome Announc.">
        <title>Draft Genome Sequence of the Cellulolytic Bacterium Clostridium papyrosolvens C7 (ATCC 700395).</title>
        <authorList>
            <person name="Zepeda V."/>
            <person name="Dassa B."/>
            <person name="Borovok I."/>
            <person name="Lamed R."/>
            <person name="Bayer E.A."/>
            <person name="Cate J.H."/>
        </authorList>
    </citation>
    <scope>NUCLEOTIDE SEQUENCE [LARGE SCALE GENOMIC DNA]</scope>
    <source>
        <strain evidence="2 3">C7</strain>
    </source>
</reference>
<comment type="similarity">
    <text evidence="1">Belongs to the ROK (NagC/XylR) family.</text>
</comment>
<dbReference type="PANTHER" id="PTHR18964">
    <property type="entry name" value="ROK (REPRESSOR, ORF, KINASE) FAMILY"/>
    <property type="match status" value="1"/>
</dbReference>
<dbReference type="EMBL" id="ATAY01000063">
    <property type="protein sequence ID" value="EPR10345.1"/>
    <property type="molecule type" value="Genomic_DNA"/>
</dbReference>
<name>U4R0X1_9FIRM</name>
<dbReference type="Pfam" id="PF00480">
    <property type="entry name" value="ROK"/>
    <property type="match status" value="1"/>
</dbReference>
<organism evidence="2 3">
    <name type="scientific">Ruminiclostridium papyrosolvens C7</name>
    <dbReference type="NCBI Taxonomy" id="1330534"/>
    <lineage>
        <taxon>Bacteria</taxon>
        <taxon>Bacillati</taxon>
        <taxon>Bacillota</taxon>
        <taxon>Clostridia</taxon>
        <taxon>Eubacteriales</taxon>
        <taxon>Oscillospiraceae</taxon>
        <taxon>Ruminiclostridium</taxon>
    </lineage>
</organism>
<dbReference type="STRING" id="1330534.L323_12885"/>
<keyword evidence="2" id="KW-0808">Transferase</keyword>
<gene>
    <name evidence="2" type="ORF">L323_12885</name>
</gene>
<dbReference type="SUPFAM" id="SSF53067">
    <property type="entry name" value="Actin-like ATPase domain"/>
    <property type="match status" value="1"/>
</dbReference>
<dbReference type="PANTHER" id="PTHR18964:SF149">
    <property type="entry name" value="BIFUNCTIONAL UDP-N-ACETYLGLUCOSAMINE 2-EPIMERASE_N-ACETYLMANNOSAMINE KINASE"/>
    <property type="match status" value="1"/>
</dbReference>
<dbReference type="OrthoDB" id="9810372at2"/>
<dbReference type="RefSeq" id="WP_020816051.1">
    <property type="nucleotide sequence ID" value="NZ_ATAY01000063.1"/>
</dbReference>
<dbReference type="GO" id="GO:0016301">
    <property type="term" value="F:kinase activity"/>
    <property type="evidence" value="ECO:0007669"/>
    <property type="project" value="UniProtKB-KW"/>
</dbReference>
<protein>
    <submittedName>
        <fullName evidence="2">Glucokinase</fullName>
    </submittedName>
</protein>
<dbReference type="InterPro" id="IPR000600">
    <property type="entry name" value="ROK"/>
</dbReference>
<dbReference type="InterPro" id="IPR043129">
    <property type="entry name" value="ATPase_NBD"/>
</dbReference>
<dbReference type="Gene3D" id="3.30.420.40">
    <property type="match status" value="2"/>
</dbReference>
<dbReference type="AlphaFoldDB" id="U4R0X1"/>
<proteinExistence type="inferred from homology"/>
<sequence>MSKLAIGIDIGGTNIKAALIDSTGSISDFCRIPTNGKEGFKKTFISIQNLIQRYIDSIGKDNIVGIGCACTGQVDSVSGKVVYAASTIPELSGFELKKELIAFAGLPVEVENDVNACALGEKWLGAARDVKDFLCITLGTGIGGAIYKNGGIEHGYRGVAAEFGHMSIDMNGEQCNCGNKGCFERYGSVTALIKHFKEELLKGNKSIVTEMVNGHTENISGEIIYAAKSSGDPLATKIVKEYNEAIICGTVSLVHIFNPEAVIFGGGITTLGDIFIEPIKKELLSRLMPVFREDLIIRRAELGDNAAICGIVRELF</sequence>
<dbReference type="CDD" id="cd24068">
    <property type="entry name" value="ASKHA_NBD_ROK_FnNanK-like"/>
    <property type="match status" value="1"/>
</dbReference>
<keyword evidence="2" id="KW-0418">Kinase</keyword>
<comment type="caution">
    <text evidence="2">The sequence shown here is derived from an EMBL/GenBank/DDBJ whole genome shotgun (WGS) entry which is preliminary data.</text>
</comment>
<evidence type="ECO:0000313" key="3">
    <source>
        <dbReference type="Proteomes" id="UP000016860"/>
    </source>
</evidence>
<dbReference type="PATRIC" id="fig|1330534.3.peg.2553"/>
<accession>U4R0X1</accession>
<dbReference type="Proteomes" id="UP000016860">
    <property type="component" value="Unassembled WGS sequence"/>
</dbReference>
<dbReference type="InterPro" id="IPR049874">
    <property type="entry name" value="ROK_cs"/>
</dbReference>